<evidence type="ECO:0000256" key="2">
    <source>
        <dbReference type="SAM" id="Phobius"/>
    </source>
</evidence>
<evidence type="ECO:0000313" key="4">
    <source>
        <dbReference type="Proteomes" id="UP000663908"/>
    </source>
</evidence>
<evidence type="ECO:0000256" key="1">
    <source>
        <dbReference type="SAM" id="MobiDB-lite"/>
    </source>
</evidence>
<accession>A0ABX7TRR3</accession>
<protein>
    <submittedName>
        <fullName evidence="3">Uncharacterized protein</fullName>
    </submittedName>
</protein>
<name>A0ABX7TRR3_STRCY</name>
<evidence type="ECO:0000313" key="3">
    <source>
        <dbReference type="EMBL" id="QTD98238.1"/>
    </source>
</evidence>
<organism evidence="3 4">
    <name type="scientific">Streptomyces cyanogenus</name>
    <dbReference type="NCBI Taxonomy" id="80860"/>
    <lineage>
        <taxon>Bacteria</taxon>
        <taxon>Bacillati</taxon>
        <taxon>Actinomycetota</taxon>
        <taxon>Actinomycetes</taxon>
        <taxon>Kitasatosporales</taxon>
        <taxon>Streptomycetaceae</taxon>
        <taxon>Streptomyces</taxon>
    </lineage>
</organism>
<dbReference type="Proteomes" id="UP000663908">
    <property type="component" value="Chromosome"/>
</dbReference>
<feature type="region of interest" description="Disordered" evidence="1">
    <location>
        <begin position="1"/>
        <end position="20"/>
    </location>
</feature>
<keyword evidence="2" id="KW-0472">Membrane</keyword>
<keyword evidence="2" id="KW-0812">Transmembrane</keyword>
<sequence length="120" mass="12611">MGETHKHPPGPTATVGLRGRKAAVRPYGDPQNLIRTMPAKGTRLVGLLRARPGGPAGFARSPGGLPVTVQLPVLLAALVFLAVYAGVVLPAVWSRRPAGRTAALAALDRLLGSLRRRRRG</sequence>
<reference evidence="3 4" key="1">
    <citation type="submission" date="2021-03" db="EMBL/GenBank/DDBJ databases">
        <title>Complete genome sequence of Streptomyces cyanogenus S136, producer of anticancer angucycline landomycin A.</title>
        <authorList>
            <person name="Hrab P."/>
            <person name="Ruckert C."/>
            <person name="Busche T."/>
            <person name="Ostash I."/>
            <person name="Kalinowski J."/>
            <person name="Fedorenko V."/>
            <person name="Yushchuk O."/>
            <person name="Ostash B."/>
        </authorList>
    </citation>
    <scope>NUCLEOTIDE SEQUENCE [LARGE SCALE GENOMIC DNA]</scope>
    <source>
        <strain evidence="3 4">S136</strain>
    </source>
</reference>
<dbReference type="EMBL" id="CP071839">
    <property type="protein sequence ID" value="QTD98238.1"/>
    <property type="molecule type" value="Genomic_DNA"/>
</dbReference>
<proteinExistence type="predicted"/>
<feature type="transmembrane region" description="Helical" evidence="2">
    <location>
        <begin position="71"/>
        <end position="93"/>
    </location>
</feature>
<keyword evidence="2" id="KW-1133">Transmembrane helix</keyword>
<keyword evidence="4" id="KW-1185">Reference proteome</keyword>
<gene>
    <name evidence="3" type="ORF">S1361_12825</name>
</gene>